<name>A0A9Q3H9R0_9BASI</name>
<dbReference type="EMBL" id="AVOT02012487">
    <property type="protein sequence ID" value="MBW0494260.1"/>
    <property type="molecule type" value="Genomic_DNA"/>
</dbReference>
<dbReference type="PANTHER" id="PTHR23272">
    <property type="entry name" value="BED FINGER-RELATED"/>
    <property type="match status" value="1"/>
</dbReference>
<dbReference type="Proteomes" id="UP000765509">
    <property type="component" value="Unassembled WGS sequence"/>
</dbReference>
<proteinExistence type="predicted"/>
<reference evidence="1" key="1">
    <citation type="submission" date="2021-03" db="EMBL/GenBank/DDBJ databases">
        <title>Draft genome sequence of rust myrtle Austropuccinia psidii MF-1, a brazilian biotype.</title>
        <authorList>
            <person name="Quecine M.C."/>
            <person name="Pachon D.M.R."/>
            <person name="Bonatelli M.L."/>
            <person name="Correr F.H."/>
            <person name="Franceschini L.M."/>
            <person name="Leite T.F."/>
            <person name="Margarido G.R.A."/>
            <person name="Almeida C.A."/>
            <person name="Ferrarezi J.A."/>
            <person name="Labate C.A."/>
        </authorList>
    </citation>
    <scope>NUCLEOTIDE SEQUENCE</scope>
    <source>
        <strain evidence="1">MF-1</strain>
    </source>
</reference>
<gene>
    <name evidence="1" type="ORF">O181_033975</name>
</gene>
<evidence type="ECO:0000313" key="1">
    <source>
        <dbReference type="EMBL" id="MBW0494260.1"/>
    </source>
</evidence>
<organism evidence="1 2">
    <name type="scientific">Austropuccinia psidii MF-1</name>
    <dbReference type="NCBI Taxonomy" id="1389203"/>
    <lineage>
        <taxon>Eukaryota</taxon>
        <taxon>Fungi</taxon>
        <taxon>Dikarya</taxon>
        <taxon>Basidiomycota</taxon>
        <taxon>Pucciniomycotina</taxon>
        <taxon>Pucciniomycetes</taxon>
        <taxon>Pucciniales</taxon>
        <taxon>Sphaerophragmiaceae</taxon>
        <taxon>Austropuccinia</taxon>
    </lineage>
</organism>
<dbReference type="OrthoDB" id="2505635at2759"/>
<comment type="caution">
    <text evidence="1">The sequence shown here is derived from an EMBL/GenBank/DDBJ whole genome shotgun (WGS) entry which is preliminary data.</text>
</comment>
<keyword evidence="2" id="KW-1185">Reference proteome</keyword>
<sequence length="343" mass="38732">MVITIETKIPTFCVKNHSVGCIAHTLNLAAHNGLNALGISNSQPDQPSTIHDPNPILISNILDLPDGVSLQYDSIISRIAQLASYLHQSPQRREKFIAMVNLIYDDKTSTNATTLLSHVCTRWNLTYDLLKQALSLCEAYNQFCSPDNFQQYWLSPLEWDKVKVMVAFLQPLYEATVIVCASSYPTINQALPLYLLLIKKIFQVCFLLIKQFQQHSKTTNFWCIGSPVSNTMCSKLSLLHMQLSILSKYIQILLLKPPAICASILDPQFKIKFFTSHKSTLAQFVLSSHKLREIFEDVAKKNSQTQPTIPPYSTNLKEKTSGLFDEMYPSVSNEGCSLENELH</sequence>
<evidence type="ECO:0000313" key="2">
    <source>
        <dbReference type="Proteomes" id="UP000765509"/>
    </source>
</evidence>
<dbReference type="InterPro" id="IPR012337">
    <property type="entry name" value="RNaseH-like_sf"/>
</dbReference>
<dbReference type="AlphaFoldDB" id="A0A9Q3H9R0"/>
<dbReference type="SUPFAM" id="SSF53098">
    <property type="entry name" value="Ribonuclease H-like"/>
    <property type="match status" value="1"/>
</dbReference>
<accession>A0A9Q3H9R0</accession>
<protein>
    <recommendedName>
        <fullName evidence="3">hAT-like transposase RNase-H fold domain-containing protein</fullName>
    </recommendedName>
</protein>
<evidence type="ECO:0008006" key="3">
    <source>
        <dbReference type="Google" id="ProtNLM"/>
    </source>
</evidence>